<keyword evidence="2" id="KW-1185">Reference proteome</keyword>
<protein>
    <submittedName>
        <fullName evidence="1">Uncharacterized protein</fullName>
    </submittedName>
</protein>
<dbReference type="Pfam" id="PF04646">
    <property type="entry name" value="DUF604"/>
    <property type="match status" value="1"/>
</dbReference>
<evidence type="ECO:0000313" key="1">
    <source>
        <dbReference type="EMBL" id="KAJ6418001.1"/>
    </source>
</evidence>
<dbReference type="InterPro" id="IPR006740">
    <property type="entry name" value="DUF604"/>
</dbReference>
<dbReference type="Gene3D" id="3.90.550.50">
    <property type="match status" value="1"/>
</dbReference>
<comment type="caution">
    <text evidence="1">The sequence shown here is derived from an EMBL/GenBank/DDBJ whole genome shotgun (WGS) entry which is preliminary data.</text>
</comment>
<name>A0AAD6P6N8_9ROSI</name>
<organism evidence="1 2">
    <name type="scientific">Salix udensis</name>
    <dbReference type="NCBI Taxonomy" id="889485"/>
    <lineage>
        <taxon>Eukaryota</taxon>
        <taxon>Viridiplantae</taxon>
        <taxon>Streptophyta</taxon>
        <taxon>Embryophyta</taxon>
        <taxon>Tracheophyta</taxon>
        <taxon>Spermatophyta</taxon>
        <taxon>Magnoliopsida</taxon>
        <taxon>eudicotyledons</taxon>
        <taxon>Gunneridae</taxon>
        <taxon>Pentapetalae</taxon>
        <taxon>rosids</taxon>
        <taxon>fabids</taxon>
        <taxon>Malpighiales</taxon>
        <taxon>Salicaceae</taxon>
        <taxon>Saliceae</taxon>
        <taxon>Salix</taxon>
    </lineage>
</organism>
<sequence length="394" mass="44788">MRGAVWLDKMVGYIWSALRLKRIVSETLKLGMNDVRWFVMGDDDTLFFPDNLVRVLSKYDHDQYYYIGSTSESHQQNIVYNYGMAYGGGGFAISYPLAKALANLQDRCIERYIQVYMDPMTGSMLVCLSLVSLSPGNENDFYGNIFGILAAHPVTPLVSLHYYIVTNAIFPRMDKLEALEKLIAPAKLDSAALLQQSICYDAARNWTISVSWGYAVQIIRVMILHPREIEMVARTFYSWYQTVVEREGFIYSAAGPITSTQDYPYPRCEWKMADPLQIARVEVLKRPDPYVWDKAPRRNCCRILPATERNDTLVVDVGECREDEFIEDNLKTYQEQTSFVFEMCFHPDAGGGYDCLIVCLPVYSMSMATLPPVHDEVDLVSSNDSILSDKSGGL</sequence>
<proteinExistence type="predicted"/>
<dbReference type="AlphaFoldDB" id="A0AAD6P6N8"/>
<dbReference type="Proteomes" id="UP001162972">
    <property type="component" value="Chromosome 12"/>
</dbReference>
<accession>A0AAD6P6N8</accession>
<gene>
    <name evidence="1" type="ORF">OIU84_001398</name>
</gene>
<evidence type="ECO:0000313" key="2">
    <source>
        <dbReference type="Proteomes" id="UP001162972"/>
    </source>
</evidence>
<dbReference type="PANTHER" id="PTHR10811">
    <property type="entry name" value="FRINGE-RELATED"/>
    <property type="match status" value="1"/>
</dbReference>
<reference evidence="1 2" key="1">
    <citation type="journal article" date="2023" name="Int. J. Mol. Sci.">
        <title>De Novo Assembly and Annotation of 11 Diverse Shrub Willow (Salix) Genomes Reveals Novel Gene Organization in Sex-Linked Regions.</title>
        <authorList>
            <person name="Hyden B."/>
            <person name="Feng K."/>
            <person name="Yates T.B."/>
            <person name="Jawdy S."/>
            <person name="Cereghino C."/>
            <person name="Smart L.B."/>
            <person name="Muchero W."/>
        </authorList>
    </citation>
    <scope>NUCLEOTIDE SEQUENCE [LARGE SCALE GENOMIC DNA]</scope>
    <source>
        <tissue evidence="1">Shoot tip</tissue>
    </source>
</reference>
<dbReference type="EMBL" id="JAPFFJ010000010">
    <property type="protein sequence ID" value="KAJ6418001.1"/>
    <property type="molecule type" value="Genomic_DNA"/>
</dbReference>